<dbReference type="InterPro" id="IPR050148">
    <property type="entry name" value="Terpene_synthase-like"/>
</dbReference>
<dbReference type="AlphaFoldDB" id="A0A3S2VKS2"/>
<proteinExistence type="predicted"/>
<comment type="caution">
    <text evidence="3">The sequence shown here is derived from an EMBL/GenBank/DDBJ whole genome shotgun (WGS) entry which is preliminary data.</text>
</comment>
<dbReference type="PANTHER" id="PTHR31739">
    <property type="entry name" value="ENT-COPALYL DIPHOSPHATE SYNTHASE, CHLOROPLASTIC"/>
    <property type="match status" value="1"/>
</dbReference>
<protein>
    <recommendedName>
        <fullName evidence="2">Squalene cyclase C-terminal domain-containing protein</fullName>
    </recommendedName>
</protein>
<dbReference type="PANTHER" id="PTHR31739:SF25">
    <property type="entry name" value="(E,E)-GERANYLLINALOOL SYNTHASE"/>
    <property type="match status" value="1"/>
</dbReference>
<gene>
    <name evidence="3" type="ORF">EOT10_00345</name>
</gene>
<evidence type="ECO:0000259" key="2">
    <source>
        <dbReference type="Pfam" id="PF13243"/>
    </source>
</evidence>
<sequence>MPTEAVPAMSDADRIAALLKDRAADQVTKFSPSPYETGQFLRISERADVGAPQIDYLLATQRPDGLWGSVGFELVPTLGAVAGLSSRPEYADRAAVADAVARACGKLWELALGAGGLPKLPDTVASEIIVPSLIDVLGEVLHRHCPAACGQAGHDREFPNPPGAKPELWRRLNDLIAQGQAIPKTAWHTLEAFHPLPQQFAATVKPAADGAVTCSPSSTVAWVSAVGTDAGEPTRAYLEEARSRYRGAIPMGSSMPYFEALWVLNLVLKYFPDVPIPKEVVEELAAGFGESGIGGGPGLPPDGDDTAYANLAGDKLGAPTHPEILMKFWDEDHFVSYPTEQTPSETVNAHALEYLNHLRMHRDITEYGAVEDACAEWVISQQTEDGCWYDKWNVSPYYSTTACVEALLDARKQDEPQLDSLRRAREWLLRNQTDSGGWGMAEPSSEETAYAVMALDLFAGRGGKGSEECAAAISRAKDFLEDESRENPPLWMGKDLYTPFRIVDVTVLCGRAVVSRY</sequence>
<evidence type="ECO:0000256" key="1">
    <source>
        <dbReference type="ARBA" id="ARBA00022723"/>
    </source>
</evidence>
<dbReference type="SMR" id="A0A3S2VKS2"/>
<evidence type="ECO:0000313" key="3">
    <source>
        <dbReference type="EMBL" id="RVU28379.1"/>
    </source>
</evidence>
<dbReference type="GO" id="GO:0016102">
    <property type="term" value="P:diterpenoid biosynthetic process"/>
    <property type="evidence" value="ECO:0007669"/>
    <property type="project" value="TreeGrafter"/>
</dbReference>
<dbReference type="Gene3D" id="1.50.10.160">
    <property type="match status" value="1"/>
</dbReference>
<accession>A0A3S2VKS2</accession>
<reference evidence="3 4" key="1">
    <citation type="submission" date="2019-01" db="EMBL/GenBank/DDBJ databases">
        <title>Genome sequences of Streptomyces and Rhizobium isolates collected from root and soil.</title>
        <authorList>
            <person name="Chhettri S."/>
            <person name="Sevigny J.L."/>
            <person name="Sen A."/>
            <person name="Ennis N."/>
            <person name="Tisa L."/>
        </authorList>
    </citation>
    <scope>NUCLEOTIDE SEQUENCE [LARGE SCALE GENOMIC DNA]</scope>
    <source>
        <strain evidence="3 4">San01</strain>
    </source>
</reference>
<feature type="domain" description="Squalene cyclase C-terminal" evidence="2">
    <location>
        <begin position="342"/>
        <end position="450"/>
    </location>
</feature>
<keyword evidence="4" id="KW-1185">Reference proteome</keyword>
<dbReference type="Gene3D" id="1.50.10.20">
    <property type="match status" value="1"/>
</dbReference>
<dbReference type="OrthoDB" id="9758578at2"/>
<dbReference type="InterPro" id="IPR032696">
    <property type="entry name" value="SQ_cyclase_C"/>
</dbReference>
<dbReference type="GO" id="GO:0010333">
    <property type="term" value="F:terpene synthase activity"/>
    <property type="evidence" value="ECO:0007669"/>
    <property type="project" value="InterPro"/>
</dbReference>
<keyword evidence="1" id="KW-0479">Metal-binding</keyword>
<dbReference type="RefSeq" id="WP_127825968.1">
    <property type="nucleotide sequence ID" value="NZ_RZYA01000001.1"/>
</dbReference>
<name>A0A3S2VKS2_9ACTN</name>
<dbReference type="Proteomes" id="UP000283128">
    <property type="component" value="Unassembled WGS sequence"/>
</dbReference>
<evidence type="ECO:0000313" key="4">
    <source>
        <dbReference type="Proteomes" id="UP000283128"/>
    </source>
</evidence>
<dbReference type="InterPro" id="IPR008930">
    <property type="entry name" value="Terpenoid_cyclase/PrenylTrfase"/>
</dbReference>
<dbReference type="EMBL" id="RZYA01000001">
    <property type="protein sequence ID" value="RVU28379.1"/>
    <property type="molecule type" value="Genomic_DNA"/>
</dbReference>
<dbReference type="SUPFAM" id="SSF48239">
    <property type="entry name" value="Terpenoid cyclases/Protein prenyltransferases"/>
    <property type="match status" value="1"/>
</dbReference>
<dbReference type="Pfam" id="PF13243">
    <property type="entry name" value="SQHop_cyclase_C"/>
    <property type="match status" value="1"/>
</dbReference>
<dbReference type="GO" id="GO:0000287">
    <property type="term" value="F:magnesium ion binding"/>
    <property type="evidence" value="ECO:0007669"/>
    <property type="project" value="TreeGrafter"/>
</dbReference>
<organism evidence="3 4">
    <name type="scientific">Streptomyces antnestii</name>
    <dbReference type="NCBI Taxonomy" id="2494256"/>
    <lineage>
        <taxon>Bacteria</taxon>
        <taxon>Bacillati</taxon>
        <taxon>Actinomycetota</taxon>
        <taxon>Actinomycetes</taxon>
        <taxon>Kitasatosporales</taxon>
        <taxon>Streptomycetaceae</taxon>
        <taxon>Streptomyces</taxon>
    </lineage>
</organism>